<dbReference type="OrthoDB" id="9793753at2"/>
<dbReference type="Gene3D" id="1.10.287.480">
    <property type="entry name" value="helix hairpin bin"/>
    <property type="match status" value="1"/>
</dbReference>
<evidence type="ECO:0000256" key="4">
    <source>
        <dbReference type="ARBA" id="ARBA00023186"/>
    </source>
</evidence>
<keyword evidence="5" id="KW-0676">Redox-active center</keyword>
<dbReference type="Gene3D" id="3.90.1280.10">
    <property type="entry name" value="HSP33 redox switch-like"/>
    <property type="match status" value="1"/>
</dbReference>
<dbReference type="EMBL" id="BANC01000068">
    <property type="protein sequence ID" value="GAN81008.1"/>
    <property type="molecule type" value="Genomic_DNA"/>
</dbReference>
<dbReference type="AlphaFoldDB" id="A0A0D6PIG6"/>
<accession>A0A0D6PIG6</accession>
<dbReference type="SUPFAM" id="SSF64397">
    <property type="entry name" value="Hsp33 domain"/>
    <property type="match status" value="1"/>
</dbReference>
<keyword evidence="6" id="KW-0346">Stress response</keyword>
<dbReference type="Proteomes" id="UP000032668">
    <property type="component" value="Unassembled WGS sequence"/>
</dbReference>
<dbReference type="InterPro" id="IPR016154">
    <property type="entry name" value="Heat_shock_Hsp33_C"/>
</dbReference>
<dbReference type="CDD" id="cd00498">
    <property type="entry name" value="Hsp33"/>
    <property type="match status" value="1"/>
</dbReference>
<evidence type="ECO:0000256" key="2">
    <source>
        <dbReference type="ARBA" id="ARBA00022833"/>
    </source>
</evidence>
<dbReference type="PIRSF" id="PIRSF005261">
    <property type="entry name" value="Heat_shock_Hsp33"/>
    <property type="match status" value="1"/>
</dbReference>
<evidence type="ECO:0000256" key="5">
    <source>
        <dbReference type="ARBA" id="ARBA00023284"/>
    </source>
</evidence>
<dbReference type="Pfam" id="PF01430">
    <property type="entry name" value="HSP33"/>
    <property type="match status" value="1"/>
</dbReference>
<proteinExistence type="predicted"/>
<gene>
    <name evidence="6" type="ORF">Aam_070_010</name>
</gene>
<dbReference type="STRING" id="1120923.SAMN02746095_01500"/>
<dbReference type="GO" id="GO:0051082">
    <property type="term" value="F:unfolded protein binding"/>
    <property type="evidence" value="ECO:0007669"/>
    <property type="project" value="InterPro"/>
</dbReference>
<keyword evidence="3" id="KW-1015">Disulfide bond</keyword>
<dbReference type="InterPro" id="IPR000397">
    <property type="entry name" value="Heat_shock_Hsp33"/>
</dbReference>
<sequence>MTELPAFLDSTRPQVPDLSVPRGVTPFYLPERPVRGRLVRLGPLGATLLSRHEYPAPVRVLLGQALALAAGLSTALKFKGSFSIQIRGDGPVPMLVVDCTEAGALRGYVRVSEDADIPEAATARQLLGKGYIAFTVDQGLDRDPSQGIVAIEGESLADMTEYYFATSEQLSARVFLAAGETEAGWRASALVMERVAGAGGVGPEISEDEQAEAWRTASILAETVTAEELLDDVLSPERLLYRLFHGEGVAVSKPRTLSFGCRCSRQRLGGILEGFNQEDLDHMAVEGQIVMTCEFCNFDFRFARNDVAGRPNPTEAGASE</sequence>
<organism evidence="6 7">
    <name type="scientific">Acidocella aminolytica 101 = DSM 11237</name>
    <dbReference type="NCBI Taxonomy" id="1120923"/>
    <lineage>
        <taxon>Bacteria</taxon>
        <taxon>Pseudomonadati</taxon>
        <taxon>Pseudomonadota</taxon>
        <taxon>Alphaproteobacteria</taxon>
        <taxon>Acetobacterales</taxon>
        <taxon>Acidocellaceae</taxon>
        <taxon>Acidocella</taxon>
    </lineage>
</organism>
<comment type="caution">
    <text evidence="6">The sequence shown here is derived from an EMBL/GenBank/DDBJ whole genome shotgun (WGS) entry which is preliminary data.</text>
</comment>
<dbReference type="PANTHER" id="PTHR30111">
    <property type="entry name" value="33 KDA CHAPERONIN"/>
    <property type="match status" value="1"/>
</dbReference>
<dbReference type="GO" id="GO:0042026">
    <property type="term" value="P:protein refolding"/>
    <property type="evidence" value="ECO:0007669"/>
    <property type="project" value="TreeGrafter"/>
</dbReference>
<reference evidence="6 7" key="1">
    <citation type="submission" date="2012-11" db="EMBL/GenBank/DDBJ databases">
        <title>Whole genome sequence of Acidocella aminolytica 101 = DSM 11237.</title>
        <authorList>
            <person name="Azuma Y."/>
            <person name="Higashiura N."/>
            <person name="Hirakawa H."/>
            <person name="Matsushita K."/>
        </authorList>
    </citation>
    <scope>NUCLEOTIDE SEQUENCE [LARGE SCALE GENOMIC DNA]</scope>
    <source>
        <strain evidence="7">101 / DSM 11237</strain>
    </source>
</reference>
<evidence type="ECO:0000313" key="7">
    <source>
        <dbReference type="Proteomes" id="UP000032668"/>
    </source>
</evidence>
<dbReference type="GO" id="GO:0044183">
    <property type="term" value="F:protein folding chaperone"/>
    <property type="evidence" value="ECO:0007669"/>
    <property type="project" value="TreeGrafter"/>
</dbReference>
<dbReference type="InterPro" id="IPR023212">
    <property type="entry name" value="Hsp33_helix_hairpin_bin_dom_sf"/>
</dbReference>
<evidence type="ECO:0000256" key="3">
    <source>
        <dbReference type="ARBA" id="ARBA00023157"/>
    </source>
</evidence>
<keyword evidence="2" id="KW-0862">Zinc</keyword>
<evidence type="ECO:0000256" key="1">
    <source>
        <dbReference type="ARBA" id="ARBA00022490"/>
    </source>
</evidence>
<dbReference type="SUPFAM" id="SSF118352">
    <property type="entry name" value="HSP33 redox switch-like"/>
    <property type="match status" value="1"/>
</dbReference>
<name>A0A0D6PIG6_9PROT</name>
<dbReference type="PANTHER" id="PTHR30111:SF1">
    <property type="entry name" value="33 KDA CHAPERONIN"/>
    <property type="match status" value="1"/>
</dbReference>
<evidence type="ECO:0000313" key="6">
    <source>
        <dbReference type="EMBL" id="GAN81008.1"/>
    </source>
</evidence>
<keyword evidence="1" id="KW-0963">Cytoplasm</keyword>
<dbReference type="GO" id="GO:0005737">
    <property type="term" value="C:cytoplasm"/>
    <property type="evidence" value="ECO:0007669"/>
    <property type="project" value="InterPro"/>
</dbReference>
<dbReference type="Gene3D" id="3.55.30.10">
    <property type="entry name" value="Hsp33 domain"/>
    <property type="match status" value="1"/>
</dbReference>
<dbReference type="InterPro" id="IPR016153">
    <property type="entry name" value="Heat_shock_Hsp33_N"/>
</dbReference>
<protein>
    <submittedName>
        <fullName evidence="6">Heat shock protein Hsp33</fullName>
    </submittedName>
</protein>
<keyword evidence="7" id="KW-1185">Reference proteome</keyword>
<dbReference type="RefSeq" id="WP_048879394.1">
    <property type="nucleotide sequence ID" value="NZ_BANC01000068.1"/>
</dbReference>
<keyword evidence="4" id="KW-0143">Chaperone</keyword>